<comment type="caution">
    <text evidence="1">The sequence shown here is derived from an EMBL/GenBank/DDBJ whole genome shotgun (WGS) entry which is preliminary data.</text>
</comment>
<sequence>MHPSTIPTLLRVARRVLIWIEPLLYRVVCSNKHLAILSAMKSKPPAFFHNAVRHLLLDGISTDWTMEEAYIVLGLCKGVINFSAIGKFSNPSLLPILSVMRIQRMAACLEVLFGDPQSIDLYHRAFSSITHLDIFDEIGPGETNICPHLPILPALTHLCLSKDVPRDIMQGLLTNCPRLEILVVL</sequence>
<organism evidence="1 2">
    <name type="scientific">Mycena venus</name>
    <dbReference type="NCBI Taxonomy" id="2733690"/>
    <lineage>
        <taxon>Eukaryota</taxon>
        <taxon>Fungi</taxon>
        <taxon>Dikarya</taxon>
        <taxon>Basidiomycota</taxon>
        <taxon>Agaricomycotina</taxon>
        <taxon>Agaricomycetes</taxon>
        <taxon>Agaricomycetidae</taxon>
        <taxon>Agaricales</taxon>
        <taxon>Marasmiineae</taxon>
        <taxon>Mycenaceae</taxon>
        <taxon>Mycena</taxon>
    </lineage>
</organism>
<dbReference type="OrthoDB" id="2900663at2759"/>
<dbReference type="Proteomes" id="UP000620124">
    <property type="component" value="Unassembled WGS sequence"/>
</dbReference>
<evidence type="ECO:0000313" key="1">
    <source>
        <dbReference type="EMBL" id="KAF7340281.1"/>
    </source>
</evidence>
<gene>
    <name evidence="1" type="ORF">MVEN_01947100</name>
</gene>
<proteinExistence type="predicted"/>
<keyword evidence="2" id="KW-1185">Reference proteome</keyword>
<dbReference type="EMBL" id="JACAZI010000019">
    <property type="protein sequence ID" value="KAF7340281.1"/>
    <property type="molecule type" value="Genomic_DNA"/>
</dbReference>
<evidence type="ECO:0000313" key="2">
    <source>
        <dbReference type="Proteomes" id="UP000620124"/>
    </source>
</evidence>
<accession>A0A8H6XGT4</accession>
<protein>
    <submittedName>
        <fullName evidence="1">Uncharacterized protein</fullName>
    </submittedName>
</protein>
<dbReference type="AlphaFoldDB" id="A0A8H6XGT4"/>
<reference evidence="1" key="1">
    <citation type="submission" date="2020-05" db="EMBL/GenBank/DDBJ databases">
        <title>Mycena genomes resolve the evolution of fungal bioluminescence.</title>
        <authorList>
            <person name="Tsai I.J."/>
        </authorList>
    </citation>
    <scope>NUCLEOTIDE SEQUENCE</scope>
    <source>
        <strain evidence="1">CCC161011</strain>
    </source>
</reference>
<name>A0A8H6XGT4_9AGAR</name>